<gene>
    <name evidence="7" type="ORF">AAF712_004135</name>
</gene>
<evidence type="ECO:0000256" key="3">
    <source>
        <dbReference type="ARBA" id="ARBA00023015"/>
    </source>
</evidence>
<keyword evidence="8" id="KW-1185">Reference proteome</keyword>
<proteinExistence type="inferred from homology"/>
<evidence type="ECO:0000256" key="4">
    <source>
        <dbReference type="ARBA" id="ARBA00023125"/>
    </source>
</evidence>
<evidence type="ECO:0008006" key="9">
    <source>
        <dbReference type="Google" id="ProtNLM"/>
    </source>
</evidence>
<keyword evidence="3" id="KW-0805">Transcription regulation</keyword>
<evidence type="ECO:0000256" key="2">
    <source>
        <dbReference type="ARBA" id="ARBA00010410"/>
    </source>
</evidence>
<keyword evidence="6" id="KW-0539">Nucleus</keyword>
<dbReference type="PANTHER" id="PTHR13421:SF16">
    <property type="entry name" value="SNRNA-ACTIVATING PROTEIN COMPLEX SUBUNIT 3"/>
    <property type="match status" value="1"/>
</dbReference>
<name>A0ABR3A633_9AGAR</name>
<keyword evidence="4" id="KW-0238">DNA-binding</keyword>
<evidence type="ECO:0000313" key="7">
    <source>
        <dbReference type="EMBL" id="KAL0068806.1"/>
    </source>
</evidence>
<organism evidence="7 8">
    <name type="scientific">Marasmius tenuissimus</name>
    <dbReference type="NCBI Taxonomy" id="585030"/>
    <lineage>
        <taxon>Eukaryota</taxon>
        <taxon>Fungi</taxon>
        <taxon>Dikarya</taxon>
        <taxon>Basidiomycota</taxon>
        <taxon>Agaricomycotina</taxon>
        <taxon>Agaricomycetes</taxon>
        <taxon>Agaricomycetidae</taxon>
        <taxon>Agaricales</taxon>
        <taxon>Marasmiineae</taxon>
        <taxon>Marasmiaceae</taxon>
        <taxon>Marasmius</taxon>
    </lineage>
</organism>
<sequence length="199" mass="22033">MSSQTLGDLFEAIPCPSNELPAEKHEDSRVVGYDTSKRMEGTHGTVICINGLVYGDGMSETDYASKLLQHAQTFKSSVELKRAPNTMDDTLLQTLSLTVSEPYWLLHEGNCEHYVVIDSIRLRHSSDPSVGYPLTLRREPTVLETCAACSKAPAVWAIVGDVRLGESPCFLCEWCWTTMGESSESNIVVVPLLKHELGW</sequence>
<dbReference type="InterPro" id="IPR022042">
    <property type="entry name" value="snRNA-activating_su3"/>
</dbReference>
<dbReference type="Proteomes" id="UP001437256">
    <property type="component" value="Unassembled WGS sequence"/>
</dbReference>
<evidence type="ECO:0000256" key="1">
    <source>
        <dbReference type="ARBA" id="ARBA00004123"/>
    </source>
</evidence>
<accession>A0ABR3A633</accession>
<evidence type="ECO:0000256" key="5">
    <source>
        <dbReference type="ARBA" id="ARBA00023163"/>
    </source>
</evidence>
<keyword evidence="5" id="KW-0804">Transcription</keyword>
<reference evidence="7 8" key="1">
    <citation type="submission" date="2024-05" db="EMBL/GenBank/DDBJ databases">
        <title>A draft genome resource for the thread blight pathogen Marasmius tenuissimus strain MS-2.</title>
        <authorList>
            <person name="Yulfo-Soto G.E."/>
            <person name="Baruah I.K."/>
            <person name="Amoako-Attah I."/>
            <person name="Bukari Y."/>
            <person name="Meinhardt L.W."/>
            <person name="Bailey B.A."/>
            <person name="Cohen S.P."/>
        </authorList>
    </citation>
    <scope>NUCLEOTIDE SEQUENCE [LARGE SCALE GENOMIC DNA]</scope>
    <source>
        <strain evidence="7 8">MS-2</strain>
    </source>
</reference>
<comment type="caution">
    <text evidence="7">The sequence shown here is derived from an EMBL/GenBank/DDBJ whole genome shotgun (WGS) entry which is preliminary data.</text>
</comment>
<comment type="subcellular location">
    <subcellularLocation>
        <location evidence="1">Nucleus</location>
    </subcellularLocation>
</comment>
<dbReference type="Pfam" id="PF12251">
    <property type="entry name" value="SNAPC3"/>
    <property type="match status" value="1"/>
</dbReference>
<protein>
    <recommendedName>
        <fullName evidence="9">snRNA-activating protein complex subunit 3</fullName>
    </recommendedName>
</protein>
<dbReference type="PANTHER" id="PTHR13421">
    <property type="entry name" value="SNRNA-ACTIVATING PROTEIN COMPLEX SUBUNIT 3"/>
    <property type="match status" value="1"/>
</dbReference>
<comment type="similarity">
    <text evidence="2">Belongs to the SNAPC3/SRD2 family.</text>
</comment>
<evidence type="ECO:0000256" key="6">
    <source>
        <dbReference type="ARBA" id="ARBA00023242"/>
    </source>
</evidence>
<evidence type="ECO:0000313" key="8">
    <source>
        <dbReference type="Proteomes" id="UP001437256"/>
    </source>
</evidence>
<dbReference type="EMBL" id="JBBXMP010000016">
    <property type="protein sequence ID" value="KAL0068806.1"/>
    <property type="molecule type" value="Genomic_DNA"/>
</dbReference>